<evidence type="ECO:0000313" key="3">
    <source>
        <dbReference type="Proteomes" id="UP000054324"/>
    </source>
</evidence>
<organism evidence="2 3">
    <name type="scientific">Opisthorchis viverrini</name>
    <name type="common">Southeast Asian liver fluke</name>
    <dbReference type="NCBI Taxonomy" id="6198"/>
    <lineage>
        <taxon>Eukaryota</taxon>
        <taxon>Metazoa</taxon>
        <taxon>Spiralia</taxon>
        <taxon>Lophotrochozoa</taxon>
        <taxon>Platyhelminthes</taxon>
        <taxon>Trematoda</taxon>
        <taxon>Digenea</taxon>
        <taxon>Opisthorchiida</taxon>
        <taxon>Opisthorchiata</taxon>
        <taxon>Opisthorchiidae</taxon>
        <taxon>Opisthorchis</taxon>
    </lineage>
</organism>
<dbReference type="Proteomes" id="UP000054324">
    <property type="component" value="Unassembled WGS sequence"/>
</dbReference>
<dbReference type="KEGG" id="ovi:T265_04711"/>
<gene>
    <name evidence="2" type="ORF">T265_04711</name>
</gene>
<dbReference type="AlphaFoldDB" id="A0A074ZM72"/>
<dbReference type="GeneID" id="20318893"/>
<evidence type="ECO:0000256" key="1">
    <source>
        <dbReference type="SAM" id="MobiDB-lite"/>
    </source>
</evidence>
<proteinExistence type="predicted"/>
<feature type="region of interest" description="Disordered" evidence="1">
    <location>
        <begin position="1"/>
        <end position="22"/>
    </location>
</feature>
<evidence type="ECO:0000313" key="2">
    <source>
        <dbReference type="EMBL" id="KER28488.1"/>
    </source>
</evidence>
<dbReference type="RefSeq" id="XP_009167779.1">
    <property type="nucleotide sequence ID" value="XM_009169515.1"/>
</dbReference>
<accession>A0A074ZM72</accession>
<dbReference type="EMBL" id="KL596698">
    <property type="protein sequence ID" value="KER28488.1"/>
    <property type="molecule type" value="Genomic_DNA"/>
</dbReference>
<name>A0A074ZM72_OPIVI</name>
<keyword evidence="3" id="KW-1185">Reference proteome</keyword>
<protein>
    <submittedName>
        <fullName evidence="2">Uncharacterized protein</fullName>
    </submittedName>
</protein>
<dbReference type="CTD" id="20318893"/>
<reference evidence="2 3" key="1">
    <citation type="submission" date="2013-11" db="EMBL/GenBank/DDBJ databases">
        <title>Opisthorchis viverrini - life in the bile duct.</title>
        <authorList>
            <person name="Young N.D."/>
            <person name="Nagarajan N."/>
            <person name="Lin S.J."/>
            <person name="Korhonen P.K."/>
            <person name="Jex A.R."/>
            <person name="Hall R.S."/>
            <person name="Safavi-Hemami H."/>
            <person name="Kaewkong W."/>
            <person name="Bertrand D."/>
            <person name="Gao S."/>
            <person name="Seet Q."/>
            <person name="Wongkham S."/>
            <person name="Teh B.T."/>
            <person name="Wongkham C."/>
            <person name="Intapan P.M."/>
            <person name="Maleewong W."/>
            <person name="Yang X."/>
            <person name="Hu M."/>
            <person name="Wang Z."/>
            <person name="Hofmann A."/>
            <person name="Sternberg P.W."/>
            <person name="Tan P."/>
            <person name="Wang J."/>
            <person name="Gasser R.B."/>
        </authorList>
    </citation>
    <scope>NUCLEOTIDE SEQUENCE [LARGE SCALE GENOMIC DNA]</scope>
</reference>
<sequence>MEQQDEPQVAENPSTAHDRFRPSWGEVIRKVRFLKVTPERPKPTETLKLHQNLTRKSGKHPSSSIIQPI</sequence>